<feature type="region of interest" description="Disordered" evidence="1">
    <location>
        <begin position="62"/>
        <end position="82"/>
    </location>
</feature>
<dbReference type="AlphaFoldDB" id="A0A1B0BCM9"/>
<dbReference type="VEuPathDB" id="VectorBase:GPPI025863"/>
<evidence type="ECO:0000313" key="3">
    <source>
        <dbReference type="Proteomes" id="UP000092460"/>
    </source>
</evidence>
<dbReference type="EnsemblMetazoa" id="GPPI025863-RA">
    <property type="protein sequence ID" value="GPPI025863-PA"/>
    <property type="gene ID" value="GPPI025863"/>
</dbReference>
<accession>A0A1B0BCM9</accession>
<dbReference type="EMBL" id="JXJN01012063">
    <property type="status" value="NOT_ANNOTATED_CDS"/>
    <property type="molecule type" value="Genomic_DNA"/>
</dbReference>
<keyword evidence="3" id="KW-1185">Reference proteome</keyword>
<sequence>MLTSQSLSSLPNSSVPFSSEANKEIIRIRSCDARFLNIIANYKAVIVEDTFRACQSNRIQMGRTQHKRKDKKLIQEVSNQMP</sequence>
<evidence type="ECO:0000256" key="1">
    <source>
        <dbReference type="SAM" id="MobiDB-lite"/>
    </source>
</evidence>
<reference evidence="2" key="2">
    <citation type="submission" date="2020-05" db="UniProtKB">
        <authorList>
            <consortium name="EnsemblMetazoa"/>
        </authorList>
    </citation>
    <scope>IDENTIFICATION</scope>
    <source>
        <strain evidence="2">IAEA</strain>
    </source>
</reference>
<organism evidence="2 3">
    <name type="scientific">Glossina palpalis gambiensis</name>
    <dbReference type="NCBI Taxonomy" id="67801"/>
    <lineage>
        <taxon>Eukaryota</taxon>
        <taxon>Metazoa</taxon>
        <taxon>Ecdysozoa</taxon>
        <taxon>Arthropoda</taxon>
        <taxon>Hexapoda</taxon>
        <taxon>Insecta</taxon>
        <taxon>Pterygota</taxon>
        <taxon>Neoptera</taxon>
        <taxon>Endopterygota</taxon>
        <taxon>Diptera</taxon>
        <taxon>Brachycera</taxon>
        <taxon>Muscomorpha</taxon>
        <taxon>Hippoboscoidea</taxon>
        <taxon>Glossinidae</taxon>
        <taxon>Glossina</taxon>
    </lineage>
</organism>
<protein>
    <submittedName>
        <fullName evidence="2">Uncharacterized protein</fullName>
    </submittedName>
</protein>
<name>A0A1B0BCM9_9MUSC</name>
<reference evidence="3" key="1">
    <citation type="submission" date="2015-01" db="EMBL/GenBank/DDBJ databases">
        <authorList>
            <person name="Aksoy S."/>
            <person name="Warren W."/>
            <person name="Wilson R.K."/>
        </authorList>
    </citation>
    <scope>NUCLEOTIDE SEQUENCE [LARGE SCALE GENOMIC DNA]</scope>
    <source>
        <strain evidence="3">IAEA</strain>
    </source>
</reference>
<evidence type="ECO:0000313" key="2">
    <source>
        <dbReference type="EnsemblMetazoa" id="GPPI025863-PA"/>
    </source>
</evidence>
<proteinExistence type="predicted"/>
<dbReference type="EMBL" id="JXJN01012064">
    <property type="status" value="NOT_ANNOTATED_CDS"/>
    <property type="molecule type" value="Genomic_DNA"/>
</dbReference>
<dbReference type="Proteomes" id="UP000092460">
    <property type="component" value="Unassembled WGS sequence"/>
</dbReference>